<sequence>MLDVVEKTKKTEYAPGPVGGPFAWKSADLQKDERWIHRLSDEDIAELEAAVAVSRARGLDIIDIAKDDFPLSGLTEKIQLMRQDILANFGFAYLRGLPVRKYDRETLTRIYWGLSLHVGDPVAQNRNGHLLGHVIDIGTPVDDVNKRLTQTSTELQFHSDACDVVGLVCINTAMEGGQSALVSAASVHDEMLRRRPELCHALYDPLTVDRRGEIPAGKHPWMRIPVFSWHKNSLVGYAPLKNYVESATRFEDAPKTTEEQWEAFRLFLDLCNDPEFSLHIPFEPGDFQFVHNHVVFHSRTSFKDWPDSPERKRHLMRIWLSLPDGMELPEAIAERWINIERGTKRGGVNIPNRKNLTIALEPETPAFD</sequence>
<organism evidence="5 6">
    <name type="scientific">Bradyrhizobium sediminis</name>
    <dbReference type="NCBI Taxonomy" id="2840469"/>
    <lineage>
        <taxon>Bacteria</taxon>
        <taxon>Pseudomonadati</taxon>
        <taxon>Pseudomonadota</taxon>
        <taxon>Alphaproteobacteria</taxon>
        <taxon>Hyphomicrobiales</taxon>
        <taxon>Nitrobacteraceae</taxon>
        <taxon>Bradyrhizobium</taxon>
    </lineage>
</organism>
<dbReference type="EMBL" id="CP076135">
    <property type="protein sequence ID" value="QWG18291.1"/>
    <property type="molecule type" value="Genomic_DNA"/>
</dbReference>
<reference evidence="5" key="1">
    <citation type="submission" date="2021-06" db="EMBL/GenBank/DDBJ databases">
        <title>Bradyrhizobium sp. S2-11-2 Genome sequencing.</title>
        <authorList>
            <person name="Jin L."/>
        </authorList>
    </citation>
    <scope>NUCLEOTIDE SEQUENCE</scope>
    <source>
        <strain evidence="5">S2-11-2</strain>
    </source>
</reference>
<dbReference type="InterPro" id="IPR042098">
    <property type="entry name" value="TauD-like_sf"/>
</dbReference>
<dbReference type="KEGG" id="bsei:KMZ68_25735"/>
<proteinExistence type="predicted"/>
<evidence type="ECO:0000259" key="4">
    <source>
        <dbReference type="Pfam" id="PF02668"/>
    </source>
</evidence>
<dbReference type="AlphaFoldDB" id="A0A975NPI1"/>
<comment type="cofactor">
    <cofactor evidence="1">
        <name>Fe(2+)</name>
        <dbReference type="ChEBI" id="CHEBI:29033"/>
    </cofactor>
</comment>
<protein>
    <submittedName>
        <fullName evidence="5">TauD/TfdA family dioxygenase</fullName>
    </submittedName>
</protein>
<feature type="domain" description="TauD/TfdA-like" evidence="4">
    <location>
        <begin position="66"/>
        <end position="319"/>
    </location>
</feature>
<evidence type="ECO:0000256" key="3">
    <source>
        <dbReference type="ARBA" id="ARBA00023194"/>
    </source>
</evidence>
<dbReference type="Proteomes" id="UP000680805">
    <property type="component" value="Chromosome"/>
</dbReference>
<dbReference type="RefSeq" id="WP_215613882.1">
    <property type="nucleotide sequence ID" value="NZ_CP076135.1"/>
</dbReference>
<accession>A0A975NPI1</accession>
<evidence type="ECO:0000256" key="2">
    <source>
        <dbReference type="ARBA" id="ARBA00023002"/>
    </source>
</evidence>
<name>A0A975NPI1_9BRAD</name>
<dbReference type="InterPro" id="IPR003819">
    <property type="entry name" value="TauD/TfdA-like"/>
</dbReference>
<evidence type="ECO:0000313" key="6">
    <source>
        <dbReference type="Proteomes" id="UP000680805"/>
    </source>
</evidence>
<dbReference type="PANTHER" id="PTHR10696:SF56">
    <property type="entry name" value="TAUD_TFDA-LIKE DOMAIN-CONTAINING PROTEIN"/>
    <property type="match status" value="1"/>
</dbReference>
<dbReference type="GO" id="GO:0016706">
    <property type="term" value="F:2-oxoglutarate-dependent dioxygenase activity"/>
    <property type="evidence" value="ECO:0007669"/>
    <property type="project" value="UniProtKB-ARBA"/>
</dbReference>
<dbReference type="Pfam" id="PF02668">
    <property type="entry name" value="TauD"/>
    <property type="match status" value="1"/>
</dbReference>
<dbReference type="GO" id="GO:0017000">
    <property type="term" value="P:antibiotic biosynthetic process"/>
    <property type="evidence" value="ECO:0007669"/>
    <property type="project" value="UniProtKB-KW"/>
</dbReference>
<dbReference type="InterPro" id="IPR050411">
    <property type="entry name" value="AlphaKG_dependent_hydroxylases"/>
</dbReference>
<evidence type="ECO:0000256" key="1">
    <source>
        <dbReference type="ARBA" id="ARBA00001954"/>
    </source>
</evidence>
<gene>
    <name evidence="5" type="ORF">KMZ68_25735</name>
</gene>
<dbReference type="PANTHER" id="PTHR10696">
    <property type="entry name" value="GAMMA-BUTYROBETAINE HYDROXYLASE-RELATED"/>
    <property type="match status" value="1"/>
</dbReference>
<keyword evidence="5" id="KW-0223">Dioxygenase</keyword>
<keyword evidence="2" id="KW-0560">Oxidoreductase</keyword>
<keyword evidence="3" id="KW-0045">Antibiotic biosynthesis</keyword>
<evidence type="ECO:0000313" key="5">
    <source>
        <dbReference type="EMBL" id="QWG18291.1"/>
    </source>
</evidence>
<dbReference type="Gene3D" id="3.60.130.10">
    <property type="entry name" value="Clavaminate synthase-like"/>
    <property type="match status" value="1"/>
</dbReference>
<dbReference type="SUPFAM" id="SSF51197">
    <property type="entry name" value="Clavaminate synthase-like"/>
    <property type="match status" value="1"/>
</dbReference>